<name>A0ACA9LX95_9GLOM</name>
<sequence length="274" mass="31707">MDPSLTGKVTVIMFRAQHTELPEANIGSIFVGTGLRVSHYMNAPQLIAYKVESTCTIMKDINFRANRPLDLTHQRSAEIMAYAEHLRIFIMCNKHHIVEIHRVELITELYITDYTCNELLCNNNFVWRLPDGLNPSNVLQISLWDEHVNDSNDLEPGMFVYLENIRTKYHSSNQFQGVMHGDSKTRRTRLMQIDSNSSDVIELITRKELFMQKRNSFSNKICTISKRSNIIPNIIPKIIPKITLPHKFLTRGRIADFLPPVIENFIRLYCAVCD</sequence>
<organism evidence="1 2">
    <name type="scientific">Scutellospora calospora</name>
    <dbReference type="NCBI Taxonomy" id="85575"/>
    <lineage>
        <taxon>Eukaryota</taxon>
        <taxon>Fungi</taxon>
        <taxon>Fungi incertae sedis</taxon>
        <taxon>Mucoromycota</taxon>
        <taxon>Glomeromycotina</taxon>
        <taxon>Glomeromycetes</taxon>
        <taxon>Diversisporales</taxon>
        <taxon>Gigasporaceae</taxon>
        <taxon>Scutellospora</taxon>
    </lineage>
</organism>
<keyword evidence="2" id="KW-1185">Reference proteome</keyword>
<evidence type="ECO:0000313" key="2">
    <source>
        <dbReference type="Proteomes" id="UP000789860"/>
    </source>
</evidence>
<gene>
    <name evidence="1" type="ORF">SCALOS_LOCUS5219</name>
</gene>
<dbReference type="Proteomes" id="UP000789860">
    <property type="component" value="Unassembled WGS sequence"/>
</dbReference>
<dbReference type="EMBL" id="CAJVPM010008130">
    <property type="protein sequence ID" value="CAG8552184.1"/>
    <property type="molecule type" value="Genomic_DNA"/>
</dbReference>
<feature type="non-terminal residue" evidence="1">
    <location>
        <position position="274"/>
    </location>
</feature>
<protein>
    <submittedName>
        <fullName evidence="1">10048_t:CDS:1</fullName>
    </submittedName>
</protein>
<accession>A0ACA9LX95</accession>
<comment type="caution">
    <text evidence="1">The sequence shown here is derived from an EMBL/GenBank/DDBJ whole genome shotgun (WGS) entry which is preliminary data.</text>
</comment>
<proteinExistence type="predicted"/>
<evidence type="ECO:0000313" key="1">
    <source>
        <dbReference type="EMBL" id="CAG8552184.1"/>
    </source>
</evidence>
<reference evidence="1" key="1">
    <citation type="submission" date="2021-06" db="EMBL/GenBank/DDBJ databases">
        <authorList>
            <person name="Kallberg Y."/>
            <person name="Tangrot J."/>
            <person name="Rosling A."/>
        </authorList>
    </citation>
    <scope>NUCLEOTIDE SEQUENCE</scope>
    <source>
        <strain evidence="1">AU212A</strain>
    </source>
</reference>